<dbReference type="Proteomes" id="UP001595556">
    <property type="component" value="Unassembled WGS sequence"/>
</dbReference>
<evidence type="ECO:0000313" key="3">
    <source>
        <dbReference type="Proteomes" id="UP001595556"/>
    </source>
</evidence>
<feature type="transmembrane region" description="Helical" evidence="1">
    <location>
        <begin position="563"/>
        <end position="582"/>
    </location>
</feature>
<sequence length="632" mass="67978">MWDELGIEVTADESTIRRAYARKLKALGRTPDPERFAALRAAYEQALWDAQQPRGVADADAPAAAKPHDATNAPIANAPVPDTVADDSPRIVHAALASPVRPGDIDDHATQDGDAFPDTVPLALLDLEGVAQAEPADLQATYDVAFELGKRAPQDIEDELTRLLGEPRLFAIEARNAFEAGVADGVLAGEASAEMVQRVLDYFGWKPVLNARTRADAQIAWLYERIDILKAWQALQDLRRTQPLLGDMLAGKRPQDFGWQRWSGALRQRVQWVFHNINSAELIDATRHPAFPHDTFKLWHDWLQTPVYWPSHVVGALIFGGYMTLSFGAEFVARLGIPPGWTAAQLEDQLVSWPVFALCAALSLGLALGFTRLHQRLDPPEAVRLHGTGPRYAKLFGIASSAFVIWLLAASFMMPAGWQWVLVPLGVAVSWMAWPMLGLRLGSISTVLAACVLGLPAGIGLAGLMLTEPAPLFGICLMPVLAVWIMQGKALMLRSEQVPAELVRAVSIIAALGLVLLLIGSNEWSSQLNPVARAALDAAVIAALAGLSADVIVTLLGAFSSQLLGTVLAALAVIGVVAFGIGTAASSAHDSGRSTLLTEHPLWGIGVGVLVALHLWQAFRAHRYLTAQQSGS</sequence>
<feature type="transmembrane region" description="Helical" evidence="1">
    <location>
        <begin position="353"/>
        <end position="371"/>
    </location>
</feature>
<feature type="transmembrane region" description="Helical" evidence="1">
    <location>
        <begin position="602"/>
        <end position="619"/>
    </location>
</feature>
<comment type="caution">
    <text evidence="2">The sequence shown here is derived from an EMBL/GenBank/DDBJ whole genome shotgun (WGS) entry which is preliminary data.</text>
</comment>
<accession>A0ABV7H5Y9</accession>
<reference evidence="3" key="1">
    <citation type="journal article" date="2019" name="Int. J. Syst. Evol. Microbiol.">
        <title>The Global Catalogue of Microorganisms (GCM) 10K type strain sequencing project: providing services to taxonomists for standard genome sequencing and annotation.</title>
        <authorList>
            <consortium name="The Broad Institute Genomics Platform"/>
            <consortium name="The Broad Institute Genome Sequencing Center for Infectious Disease"/>
            <person name="Wu L."/>
            <person name="Ma J."/>
        </authorList>
    </citation>
    <scope>NUCLEOTIDE SEQUENCE [LARGE SCALE GENOMIC DNA]</scope>
    <source>
        <strain evidence="3">KCTC 52168</strain>
    </source>
</reference>
<evidence type="ECO:0008006" key="4">
    <source>
        <dbReference type="Google" id="ProtNLM"/>
    </source>
</evidence>
<keyword evidence="1" id="KW-1133">Transmembrane helix</keyword>
<dbReference type="EMBL" id="JBHRTI010000004">
    <property type="protein sequence ID" value="MFC3148058.1"/>
    <property type="molecule type" value="Genomic_DNA"/>
</dbReference>
<dbReference type="CDD" id="cd06257">
    <property type="entry name" value="DnaJ"/>
    <property type="match status" value="1"/>
</dbReference>
<keyword evidence="1" id="KW-0812">Transmembrane</keyword>
<name>A0ABV7H5Y9_9BURK</name>
<feature type="transmembrane region" description="Helical" evidence="1">
    <location>
        <begin position="418"/>
        <end position="437"/>
    </location>
</feature>
<proteinExistence type="predicted"/>
<dbReference type="RefSeq" id="WP_377303656.1">
    <property type="nucleotide sequence ID" value="NZ_CP180191.1"/>
</dbReference>
<dbReference type="InterPro" id="IPR001623">
    <property type="entry name" value="DnaJ_domain"/>
</dbReference>
<keyword evidence="1" id="KW-0472">Membrane</keyword>
<evidence type="ECO:0000313" key="2">
    <source>
        <dbReference type="EMBL" id="MFC3148058.1"/>
    </source>
</evidence>
<protein>
    <recommendedName>
        <fullName evidence="4">J domain-containing protein</fullName>
    </recommendedName>
</protein>
<feature type="transmembrane region" description="Helical" evidence="1">
    <location>
        <begin position="392"/>
        <end position="412"/>
    </location>
</feature>
<gene>
    <name evidence="2" type="ORF">ACFOEN_10430</name>
</gene>
<keyword evidence="3" id="KW-1185">Reference proteome</keyword>
<evidence type="ECO:0000256" key="1">
    <source>
        <dbReference type="SAM" id="Phobius"/>
    </source>
</evidence>
<organism evidence="2 3">
    <name type="scientific">Piscinibacterium candidicorallinum</name>
    <dbReference type="NCBI Taxonomy" id="1793872"/>
    <lineage>
        <taxon>Bacteria</taxon>
        <taxon>Pseudomonadati</taxon>
        <taxon>Pseudomonadota</taxon>
        <taxon>Betaproteobacteria</taxon>
        <taxon>Burkholderiales</taxon>
        <taxon>Piscinibacterium</taxon>
    </lineage>
</organism>
<feature type="transmembrane region" description="Helical" evidence="1">
    <location>
        <begin position="444"/>
        <end position="466"/>
    </location>
</feature>
<feature type="transmembrane region" description="Helical" evidence="1">
    <location>
        <begin position="313"/>
        <end position="333"/>
    </location>
</feature>
<feature type="transmembrane region" description="Helical" evidence="1">
    <location>
        <begin position="502"/>
        <end position="522"/>
    </location>
</feature>
<feature type="transmembrane region" description="Helical" evidence="1">
    <location>
        <begin position="534"/>
        <end position="556"/>
    </location>
</feature>
<feature type="transmembrane region" description="Helical" evidence="1">
    <location>
        <begin position="472"/>
        <end position="490"/>
    </location>
</feature>